<dbReference type="OrthoDB" id="1741798at2759"/>
<gene>
    <name evidence="3" type="ORF">OIU79_028459</name>
</gene>
<dbReference type="NCBIfam" id="TIGR00756">
    <property type="entry name" value="PPR"/>
    <property type="match status" value="1"/>
</dbReference>
<dbReference type="InterPro" id="IPR002885">
    <property type="entry name" value="PPR_rpt"/>
</dbReference>
<comment type="caution">
    <text evidence="3">The sequence shown here is derived from an EMBL/GenBank/DDBJ whole genome shotgun (WGS) entry which is preliminary data.</text>
</comment>
<dbReference type="PANTHER" id="PTHR47926:SF471">
    <property type="entry name" value="DYW DOMAIN-CONTAINING PROTEIN"/>
    <property type="match status" value="1"/>
</dbReference>
<organism evidence="3 4">
    <name type="scientific">Salix purpurea</name>
    <name type="common">Purple osier willow</name>
    <dbReference type="NCBI Taxonomy" id="77065"/>
    <lineage>
        <taxon>Eukaryota</taxon>
        <taxon>Viridiplantae</taxon>
        <taxon>Streptophyta</taxon>
        <taxon>Embryophyta</taxon>
        <taxon>Tracheophyta</taxon>
        <taxon>Spermatophyta</taxon>
        <taxon>Magnoliopsida</taxon>
        <taxon>eudicotyledons</taxon>
        <taxon>Gunneridae</taxon>
        <taxon>Pentapetalae</taxon>
        <taxon>rosids</taxon>
        <taxon>fabids</taxon>
        <taxon>Malpighiales</taxon>
        <taxon>Salicaceae</taxon>
        <taxon>Saliceae</taxon>
        <taxon>Salix</taxon>
    </lineage>
</organism>
<dbReference type="PROSITE" id="PS51375">
    <property type="entry name" value="PPR"/>
    <property type="match status" value="1"/>
</dbReference>
<dbReference type="PANTHER" id="PTHR47926">
    <property type="entry name" value="PENTATRICOPEPTIDE REPEAT-CONTAINING PROTEIN"/>
    <property type="match status" value="1"/>
</dbReference>
<evidence type="ECO:0000313" key="4">
    <source>
        <dbReference type="Proteomes" id="UP001151532"/>
    </source>
</evidence>
<dbReference type="GO" id="GO:0003723">
    <property type="term" value="F:RNA binding"/>
    <property type="evidence" value="ECO:0007669"/>
    <property type="project" value="InterPro"/>
</dbReference>
<dbReference type="AlphaFoldDB" id="A0A9Q0VWL6"/>
<accession>A0A9Q0VWL6</accession>
<reference evidence="3" key="2">
    <citation type="journal article" date="2023" name="Int. J. Mol. Sci.">
        <title>De Novo Assembly and Annotation of 11 Diverse Shrub Willow (Salix) Genomes Reveals Novel Gene Organization in Sex-Linked Regions.</title>
        <authorList>
            <person name="Hyden B."/>
            <person name="Feng K."/>
            <person name="Yates T.B."/>
            <person name="Jawdy S."/>
            <person name="Cereghino C."/>
            <person name="Smart L.B."/>
            <person name="Muchero W."/>
        </authorList>
    </citation>
    <scope>NUCLEOTIDE SEQUENCE</scope>
    <source>
        <tissue evidence="3">Shoot tip</tissue>
    </source>
</reference>
<reference evidence="3" key="1">
    <citation type="submission" date="2022-11" db="EMBL/GenBank/DDBJ databases">
        <authorList>
            <person name="Hyden B.L."/>
            <person name="Feng K."/>
            <person name="Yates T."/>
            <person name="Jawdy S."/>
            <person name="Smart L.B."/>
            <person name="Muchero W."/>
        </authorList>
    </citation>
    <scope>NUCLEOTIDE SEQUENCE</scope>
    <source>
        <tissue evidence="3">Shoot tip</tissue>
    </source>
</reference>
<dbReference type="Proteomes" id="UP001151532">
    <property type="component" value="Chromosome 16"/>
</dbReference>
<proteinExistence type="predicted"/>
<dbReference type="InterPro" id="IPR046960">
    <property type="entry name" value="PPR_At4g14850-like_plant"/>
</dbReference>
<dbReference type="InterPro" id="IPR011990">
    <property type="entry name" value="TPR-like_helical_dom_sf"/>
</dbReference>
<dbReference type="Pfam" id="PF13041">
    <property type="entry name" value="PPR_2"/>
    <property type="match status" value="1"/>
</dbReference>
<sequence>MSFTLHRYMGTSGKGARFEEALKLFKQIPERNVVSWNMMIGGFSQMGPNEEAVNLFVEMIREGSEPSQFALPCSTTVLLPIKQKALKDLMAAAVIKEAKPISSASEIEFAKPKGESSLGMRAVNLHRLGEERTL</sequence>
<dbReference type="EMBL" id="JAPFFK010000007">
    <property type="protein sequence ID" value="KAJ6756052.1"/>
    <property type="molecule type" value="Genomic_DNA"/>
</dbReference>
<dbReference type="GO" id="GO:0009451">
    <property type="term" value="P:RNA modification"/>
    <property type="evidence" value="ECO:0007669"/>
    <property type="project" value="InterPro"/>
</dbReference>
<evidence type="ECO:0000256" key="2">
    <source>
        <dbReference type="PROSITE-ProRule" id="PRU00708"/>
    </source>
</evidence>
<feature type="repeat" description="PPR" evidence="2">
    <location>
        <begin position="32"/>
        <end position="66"/>
    </location>
</feature>
<keyword evidence="4" id="KW-1185">Reference proteome</keyword>
<evidence type="ECO:0000313" key="3">
    <source>
        <dbReference type="EMBL" id="KAJ6756052.1"/>
    </source>
</evidence>
<dbReference type="Gene3D" id="1.25.40.10">
    <property type="entry name" value="Tetratricopeptide repeat domain"/>
    <property type="match status" value="1"/>
</dbReference>
<evidence type="ECO:0000256" key="1">
    <source>
        <dbReference type="ARBA" id="ARBA00022737"/>
    </source>
</evidence>
<protein>
    <submittedName>
        <fullName evidence="3">PENTATRICOPEPTIDE REPEAT-CONTAINING PROTEIN</fullName>
    </submittedName>
</protein>
<name>A0A9Q0VWL6_SALPP</name>
<keyword evidence="1" id="KW-0677">Repeat</keyword>